<feature type="region of interest" description="Disordered" evidence="1">
    <location>
        <begin position="1"/>
        <end position="22"/>
    </location>
</feature>
<keyword evidence="2" id="KW-1133">Transmembrane helix</keyword>
<organism evidence="3 4">
    <name type="scientific">Streptomyces phyllanthi</name>
    <dbReference type="NCBI Taxonomy" id="1803180"/>
    <lineage>
        <taxon>Bacteria</taxon>
        <taxon>Bacillati</taxon>
        <taxon>Actinomycetota</taxon>
        <taxon>Actinomycetes</taxon>
        <taxon>Kitasatosporales</taxon>
        <taxon>Streptomycetaceae</taxon>
        <taxon>Streptomyces</taxon>
    </lineage>
</organism>
<dbReference type="EMBL" id="VJZE01000223">
    <property type="protein sequence ID" value="MPY43408.1"/>
    <property type="molecule type" value="Genomic_DNA"/>
</dbReference>
<dbReference type="AlphaFoldDB" id="A0A5N8WAF0"/>
<dbReference type="OrthoDB" id="7200137at2"/>
<evidence type="ECO:0000313" key="4">
    <source>
        <dbReference type="Proteomes" id="UP000326979"/>
    </source>
</evidence>
<protein>
    <submittedName>
        <fullName evidence="3">Uncharacterized protein</fullName>
    </submittedName>
</protein>
<dbReference type="Proteomes" id="UP000326979">
    <property type="component" value="Unassembled WGS sequence"/>
</dbReference>
<keyword evidence="4" id="KW-1185">Reference proteome</keyword>
<sequence>MTKLHTSEAVTGAGDRSRPRTPLPALCVTQITSWGIVYYASWRRQHAWRRERGSEGLAAPGVLMSVGFRGRGSVTAVQRVHGAEPDFGVLG</sequence>
<accession>A0A5N8WAF0</accession>
<name>A0A5N8WAF0_9ACTN</name>
<evidence type="ECO:0000313" key="3">
    <source>
        <dbReference type="EMBL" id="MPY43408.1"/>
    </source>
</evidence>
<feature type="transmembrane region" description="Helical" evidence="2">
    <location>
        <begin position="23"/>
        <end position="42"/>
    </location>
</feature>
<keyword evidence="2" id="KW-0472">Membrane</keyword>
<proteinExistence type="predicted"/>
<keyword evidence="2" id="KW-0812">Transmembrane</keyword>
<evidence type="ECO:0000256" key="2">
    <source>
        <dbReference type="SAM" id="Phobius"/>
    </source>
</evidence>
<comment type="caution">
    <text evidence="3">The sequence shown here is derived from an EMBL/GenBank/DDBJ whole genome shotgun (WGS) entry which is preliminary data.</text>
</comment>
<reference evidence="3 4" key="1">
    <citation type="submission" date="2019-07" db="EMBL/GenBank/DDBJ databases">
        <title>New species of Amycolatopsis and Streptomyces.</title>
        <authorList>
            <person name="Duangmal K."/>
            <person name="Teo W.F.A."/>
            <person name="Lipun K."/>
        </authorList>
    </citation>
    <scope>NUCLEOTIDE SEQUENCE [LARGE SCALE GENOMIC DNA]</scope>
    <source>
        <strain evidence="3 4">TISTR 2346</strain>
    </source>
</reference>
<gene>
    <name evidence="3" type="ORF">FNH04_26885</name>
</gene>
<evidence type="ECO:0000256" key="1">
    <source>
        <dbReference type="SAM" id="MobiDB-lite"/>
    </source>
</evidence>